<comment type="similarity">
    <text evidence="1">Belongs to the UFD1 family.</text>
</comment>
<comment type="caution">
    <text evidence="7">The sequence shown here is derived from an EMBL/GenBank/DDBJ whole genome shotgun (WGS) entry which is preliminary data.</text>
</comment>
<dbReference type="Pfam" id="PF24503">
    <property type="entry name" value="DUF7590"/>
    <property type="match status" value="1"/>
</dbReference>
<dbReference type="Pfam" id="PF16558">
    <property type="entry name" value="AZUL"/>
    <property type="match status" value="1"/>
</dbReference>
<evidence type="ECO:0000313" key="8">
    <source>
        <dbReference type="Proteomes" id="UP000827724"/>
    </source>
</evidence>
<name>A0A9P8TSH8_9HYPO</name>
<dbReference type="InterPro" id="IPR042299">
    <property type="entry name" value="Ufd1-like_Nn"/>
</dbReference>
<organism evidence="7 8">
    <name type="scientific">Trichoderma cornu-damae</name>
    <dbReference type="NCBI Taxonomy" id="654480"/>
    <lineage>
        <taxon>Eukaryota</taxon>
        <taxon>Fungi</taxon>
        <taxon>Dikarya</taxon>
        <taxon>Ascomycota</taxon>
        <taxon>Pezizomycotina</taxon>
        <taxon>Sordariomycetes</taxon>
        <taxon>Hypocreomycetidae</taxon>
        <taxon>Hypocreales</taxon>
        <taxon>Hypocreaceae</taxon>
        <taxon>Trichoderma</taxon>
    </lineage>
</organism>
<dbReference type="Pfam" id="PF03152">
    <property type="entry name" value="UFD1_N1"/>
    <property type="match status" value="1"/>
</dbReference>
<dbReference type="GO" id="GO:0036503">
    <property type="term" value="P:ERAD pathway"/>
    <property type="evidence" value="ECO:0007669"/>
    <property type="project" value="TreeGrafter"/>
</dbReference>
<evidence type="ECO:0000259" key="3">
    <source>
        <dbReference type="Pfam" id="PF03152"/>
    </source>
</evidence>
<reference evidence="7" key="1">
    <citation type="submission" date="2021-08" db="EMBL/GenBank/DDBJ databases">
        <title>Chromosome-Level Trichoderma cornu-damae using Hi-C Data.</title>
        <authorList>
            <person name="Kim C.S."/>
        </authorList>
    </citation>
    <scope>NUCLEOTIDE SEQUENCE</scope>
    <source>
        <strain evidence="7">KA19-0412C</strain>
    </source>
</reference>
<dbReference type="GO" id="GO:0006511">
    <property type="term" value="P:ubiquitin-dependent protein catabolic process"/>
    <property type="evidence" value="ECO:0007669"/>
    <property type="project" value="InterPro"/>
</dbReference>
<protein>
    <recommendedName>
        <fullName evidence="9">Ubiquitin-protein ligase E3A N-terminal zinc-binding domain-containing protein</fullName>
    </recommendedName>
</protein>
<accession>A0A9P8TSH8</accession>
<dbReference type="InterPro" id="IPR055418">
    <property type="entry name" value="UFD1_N2"/>
</dbReference>
<gene>
    <name evidence="7" type="ORF">Trco_005279</name>
</gene>
<dbReference type="GO" id="GO:0034098">
    <property type="term" value="C:VCP-NPL4-UFD1 AAA ATPase complex"/>
    <property type="evidence" value="ECO:0007669"/>
    <property type="project" value="TreeGrafter"/>
</dbReference>
<evidence type="ECO:0000256" key="2">
    <source>
        <dbReference type="ARBA" id="ARBA00022786"/>
    </source>
</evidence>
<dbReference type="Pfam" id="PF24842">
    <property type="entry name" value="UFD1_N2"/>
    <property type="match status" value="1"/>
</dbReference>
<evidence type="ECO:0000256" key="1">
    <source>
        <dbReference type="ARBA" id="ARBA00006043"/>
    </source>
</evidence>
<feature type="domain" description="Ubiquitin-protein ligase E3A N-terminal zinc-binding" evidence="4">
    <location>
        <begin position="653"/>
        <end position="691"/>
    </location>
</feature>
<dbReference type="PANTHER" id="PTHR12555:SF15">
    <property type="entry name" value="FUSION DEGRADATION PROTEIN (UFD1), PUTATIVE (AFU_ORTHOLOGUE AFUA_4G04640)-RELATED"/>
    <property type="match status" value="1"/>
</dbReference>
<keyword evidence="2" id="KW-0833">Ubl conjugation pathway</keyword>
<dbReference type="GO" id="GO:0031593">
    <property type="term" value="F:polyubiquitin modification-dependent protein binding"/>
    <property type="evidence" value="ECO:0007669"/>
    <property type="project" value="TreeGrafter"/>
</dbReference>
<dbReference type="Gene3D" id="2.40.40.50">
    <property type="entry name" value="Ubiquitin fusion degradation protein UFD1, N-terminal domain"/>
    <property type="match status" value="1"/>
</dbReference>
<dbReference type="Proteomes" id="UP000827724">
    <property type="component" value="Unassembled WGS sequence"/>
</dbReference>
<dbReference type="InterPro" id="IPR004854">
    <property type="entry name" value="Ufd1-like"/>
</dbReference>
<evidence type="ECO:0000259" key="6">
    <source>
        <dbReference type="Pfam" id="PF24842"/>
    </source>
</evidence>
<proteinExistence type="inferred from homology"/>
<dbReference type="InterPro" id="IPR032353">
    <property type="entry name" value="AZUL"/>
</dbReference>
<dbReference type="AlphaFoldDB" id="A0A9P8TSH8"/>
<sequence length="764" mass="82820">MDEPISLRWSDTFAILPPSDPICSKLPGDKIILPPSALQQLLSASSSRAAATSAGNGNNGGGFFGSGYPSGQAYGQETQQLPNPLIFRLVNPKNHNVVHAGIREFSAPEGTVGLSSLLLEALAIGPEDPVAAANTGPVGAGVSEGLTGKNAVSEGSRITVHAAQLQRGTYVRLRPLEAGYHPDDWKPLLERQLRQNFTTLTKDTVIPVQGSRGENFKLLVDKFAPDGDGICVIDTDLEVDIEALNEEQARETMRQIMERGQSGAGASSGSFKGGELSVWKDAEGQVVPGQYVDYTLPSWDRSQDVVISIGGISDADSLDLFVTPKSRRQRALPRDSVHVFGDFSPAQHGTKSITISPTNVELEDAESLLISVHAHQDPNSGMTATTPIAYAVRAKAASSGGTTAEEPMELDKADHSADDEQCTNCLQWVPKRTMVLHQNFCLRNNILCPMCRSVFKKGSPEYDAHWHCGHDEAHGDSPRSKAKHDWVFHTDHSCPACEFSTNSLSDLARHRTSVCPGKLILCRFCHLEVPQEGDPFHPSPEVALSGMTAHELADGARTTECHLCDRIVRLRDMETHLKHHELDKVSRPKPSVCRNVNCGRTLYGVGPRGQIGTATSQVKGPGNDIGLCSLCFGPLYVSMHDPDGKALRRRIERRYLGQMMTGCGKPHCANEWCKAGRSNTGLEAKGSSAAAVLPLVKPLLSGALDASKPCYFCVDEVSQTSRRLAELVAAEKAWDLEWCIAAAESERAHLDKMRGWLQSWAPTR</sequence>
<feature type="domain" description="DUF7590" evidence="5">
    <location>
        <begin position="269"/>
        <end position="398"/>
    </location>
</feature>
<dbReference type="EMBL" id="JAIWOZ010000004">
    <property type="protein sequence ID" value="KAH6606126.1"/>
    <property type="molecule type" value="Genomic_DNA"/>
</dbReference>
<evidence type="ECO:0000259" key="4">
    <source>
        <dbReference type="Pfam" id="PF16558"/>
    </source>
</evidence>
<dbReference type="OrthoDB" id="193703at2759"/>
<dbReference type="InterPro" id="IPR056012">
    <property type="entry name" value="DUF7590"/>
</dbReference>
<dbReference type="PANTHER" id="PTHR12555">
    <property type="entry name" value="UBIQUITIN FUSION DEGRADATON PROTEIN 1"/>
    <property type="match status" value="1"/>
</dbReference>
<evidence type="ECO:0000313" key="7">
    <source>
        <dbReference type="EMBL" id="KAH6606126.1"/>
    </source>
</evidence>
<dbReference type="InterPro" id="IPR042556">
    <property type="entry name" value="AZUL_sf"/>
</dbReference>
<evidence type="ECO:0000259" key="5">
    <source>
        <dbReference type="Pfam" id="PF24503"/>
    </source>
</evidence>
<dbReference type="Gene3D" id="3.10.330.10">
    <property type="match status" value="1"/>
</dbReference>
<feature type="domain" description="Ubiquitin fusion degradation protein UFD1 N-terminal subdomain 1" evidence="3">
    <location>
        <begin position="80"/>
        <end position="132"/>
    </location>
</feature>
<keyword evidence="8" id="KW-1185">Reference proteome</keyword>
<dbReference type="Pfam" id="PF23580">
    <property type="entry name" value="Znf_XAF1_N"/>
    <property type="match status" value="1"/>
</dbReference>
<dbReference type="Gene3D" id="6.10.130.10">
    <property type="entry name" value="Ubiquitin-protein ligase E3A, N-terminal zinc-binding domain (AZUL)"/>
    <property type="match status" value="1"/>
</dbReference>
<feature type="domain" description="Ubiquitin fusion degradation protein UFD1 N-terminal subdomain 2" evidence="6">
    <location>
        <begin position="168"/>
        <end position="243"/>
    </location>
</feature>
<dbReference type="InterPro" id="IPR055417">
    <property type="entry name" value="UFD1_N1"/>
</dbReference>
<evidence type="ECO:0008006" key="9">
    <source>
        <dbReference type="Google" id="ProtNLM"/>
    </source>
</evidence>